<protein>
    <recommendedName>
        <fullName evidence="5">Polysaccharide biosynthesis protein C-terminal domain-containing protein</fullName>
    </recommendedName>
</protein>
<feature type="transmembrane region" description="Helical" evidence="1">
    <location>
        <begin position="59"/>
        <end position="80"/>
    </location>
</feature>
<organism evidence="3 4">
    <name type="scientific">Nocardioides pini</name>
    <dbReference type="NCBI Taxonomy" id="2975053"/>
    <lineage>
        <taxon>Bacteria</taxon>
        <taxon>Bacillati</taxon>
        <taxon>Actinomycetota</taxon>
        <taxon>Actinomycetes</taxon>
        <taxon>Propionibacteriales</taxon>
        <taxon>Nocardioidaceae</taxon>
        <taxon>Nocardioides</taxon>
    </lineage>
</organism>
<evidence type="ECO:0008006" key="5">
    <source>
        <dbReference type="Google" id="ProtNLM"/>
    </source>
</evidence>
<evidence type="ECO:0000313" key="4">
    <source>
        <dbReference type="Proteomes" id="UP001074726"/>
    </source>
</evidence>
<keyword evidence="4" id="KW-1185">Reference proteome</keyword>
<evidence type="ECO:0000256" key="1">
    <source>
        <dbReference type="SAM" id="Phobius"/>
    </source>
</evidence>
<feature type="transmembrane region" description="Helical" evidence="1">
    <location>
        <begin position="124"/>
        <end position="146"/>
    </location>
</feature>
<comment type="caution">
    <text evidence="3">The sequence shown here is derived from an EMBL/GenBank/DDBJ whole genome shotgun (WGS) entry which is preliminary data.</text>
</comment>
<feature type="transmembrane region" description="Helical" evidence="1">
    <location>
        <begin position="152"/>
        <end position="171"/>
    </location>
</feature>
<keyword evidence="1" id="KW-0472">Membrane</keyword>
<feature type="chain" id="PRO_5046706880" description="Polysaccharide biosynthesis protein C-terminal domain-containing protein" evidence="2">
    <location>
        <begin position="29"/>
        <end position="179"/>
    </location>
</feature>
<reference evidence="3" key="1">
    <citation type="submission" date="2022-08" db="EMBL/GenBank/DDBJ databases">
        <title>Genome sequencing of Nocardioides sp. STR2.</title>
        <authorList>
            <person name="So Y."/>
        </authorList>
    </citation>
    <scope>NUCLEOTIDE SEQUENCE</scope>
    <source>
        <strain evidence="3">STR2</strain>
    </source>
</reference>
<dbReference type="RefSeq" id="WP_268111504.1">
    <property type="nucleotide sequence ID" value="NZ_JAPPUX010000003.1"/>
</dbReference>
<accession>A0ABT4CCC2</accession>
<dbReference type="Proteomes" id="UP001074726">
    <property type="component" value="Unassembled WGS sequence"/>
</dbReference>
<dbReference type="EMBL" id="JAPPUX010000003">
    <property type="protein sequence ID" value="MCY4726600.1"/>
    <property type="molecule type" value="Genomic_DNA"/>
</dbReference>
<keyword evidence="2" id="KW-0732">Signal</keyword>
<name>A0ABT4CCC2_9ACTN</name>
<feature type="signal peptide" evidence="2">
    <location>
        <begin position="1"/>
        <end position="28"/>
    </location>
</feature>
<evidence type="ECO:0000256" key="2">
    <source>
        <dbReference type="SAM" id="SignalP"/>
    </source>
</evidence>
<evidence type="ECO:0000313" key="3">
    <source>
        <dbReference type="EMBL" id="MCY4726600.1"/>
    </source>
</evidence>
<keyword evidence="1" id="KW-1133">Transmembrane helix</keyword>
<proteinExistence type="predicted"/>
<feature type="transmembrane region" description="Helical" evidence="1">
    <location>
        <begin position="92"/>
        <end position="115"/>
    </location>
</feature>
<keyword evidence="1" id="KW-0812">Transmembrane</keyword>
<sequence>MIATSYTTALLPLLQIAAPSAAPGFAVAQRLLSYANLATISLSNAFMGAKSHQRAKNIVVMLTWSAASSVVFALIAPVLSELILGTALPSPWSALLLAATYLGVAINTCISRLWLIPHGQVKSVVAATAIGSALGLPSALILAMRFGADGGLAGTLVAETACCVALIIMTVRGRGARRG</sequence>
<gene>
    <name evidence="3" type="ORF">NYO98_09955</name>
</gene>